<accession>W7DH69</accession>
<evidence type="ECO:0000313" key="3">
    <source>
        <dbReference type="Proteomes" id="UP000019241"/>
    </source>
</evidence>
<protein>
    <recommendedName>
        <fullName evidence="4">Lipoprotein</fullName>
    </recommendedName>
</protein>
<sequence>MKKWIGMSMAILVIVILSACGGQDEAKKAEADSEINKTDVKKASSYPEADQVAQNAFEAIVDWNAKEIYEDFSSKEYQKYLLSEESNDPNFSVLDRKMIAEKKESLNEGEYKKLIRSDDYFLAVYNQYKTKGVLDYILIGSTENGAPGEFGGLTEVYPDNTDLYVYKLELVKEGSDWKLNSYHSWPHFDEFDASDREARIQEMVKGNSKNITVLHRGKSFVTDSN</sequence>
<proteinExistence type="predicted"/>
<evidence type="ECO:0000256" key="1">
    <source>
        <dbReference type="SAM" id="SignalP"/>
    </source>
</evidence>
<gene>
    <name evidence="2" type="ORF">MCOL2_19796</name>
</gene>
<dbReference type="PROSITE" id="PS51257">
    <property type="entry name" value="PROKAR_LIPOPROTEIN"/>
    <property type="match status" value="1"/>
</dbReference>
<dbReference type="AlphaFoldDB" id="W7DH69"/>
<dbReference type="Proteomes" id="UP000019241">
    <property type="component" value="Unassembled WGS sequence"/>
</dbReference>
<feature type="chain" id="PRO_5038696768" description="Lipoprotein" evidence="1">
    <location>
        <begin position="20"/>
        <end position="225"/>
    </location>
</feature>
<dbReference type="RefSeq" id="WP_036065361.1">
    <property type="nucleotide sequence ID" value="NZ_AODM01000082.1"/>
</dbReference>
<evidence type="ECO:0008006" key="4">
    <source>
        <dbReference type="Google" id="ProtNLM"/>
    </source>
</evidence>
<dbReference type="PATRIC" id="fig|1265822.4.peg.4043"/>
<comment type="caution">
    <text evidence="2">The sequence shown here is derived from an EMBL/GenBank/DDBJ whole genome shotgun (WGS) entry which is preliminary data.</text>
</comment>
<evidence type="ECO:0000313" key="2">
    <source>
        <dbReference type="EMBL" id="EUJ44703.1"/>
    </source>
</evidence>
<name>W7DH69_9LIST</name>
<keyword evidence="1" id="KW-0732">Signal</keyword>
<feature type="signal peptide" evidence="1">
    <location>
        <begin position="1"/>
        <end position="19"/>
    </location>
</feature>
<dbReference type="EMBL" id="AODM01000082">
    <property type="protein sequence ID" value="EUJ44703.1"/>
    <property type="molecule type" value="Genomic_DNA"/>
</dbReference>
<organism evidence="2 3">
    <name type="scientific">Listeria fleischmannii FSL S10-1203</name>
    <dbReference type="NCBI Taxonomy" id="1265822"/>
    <lineage>
        <taxon>Bacteria</taxon>
        <taxon>Bacillati</taxon>
        <taxon>Bacillota</taxon>
        <taxon>Bacilli</taxon>
        <taxon>Bacillales</taxon>
        <taxon>Listeriaceae</taxon>
        <taxon>Listeria</taxon>
    </lineage>
</organism>
<reference evidence="2 3" key="1">
    <citation type="submission" date="2012-12" db="EMBL/GenBank/DDBJ databases">
        <title>Novel taxa of Listeriaceae from agricultural environments in the United States.</title>
        <authorList>
            <person name="den Bakker H.C."/>
            <person name="Allred A."/>
            <person name="Warchocki S."/>
            <person name="Wright E.M."/>
            <person name="Burrell A."/>
            <person name="Nightingale K.K."/>
            <person name="Kephart D."/>
            <person name="Wiedmann M."/>
        </authorList>
    </citation>
    <scope>NUCLEOTIDE SEQUENCE [LARGE SCALE GENOMIC DNA]</scope>
    <source>
        <strain evidence="2 3">FSL S10-1203</strain>
    </source>
</reference>